<name>A0A5S3PXJ0_9FLAO</name>
<feature type="transmembrane region" description="Helical" evidence="6">
    <location>
        <begin position="321"/>
        <end position="344"/>
    </location>
</feature>
<feature type="transmembrane region" description="Helical" evidence="6">
    <location>
        <begin position="104"/>
        <end position="124"/>
    </location>
</feature>
<sequence>MRNVSSQMIGTGIAQALPFAVTPILTRLYSEKEFALYTSFFAIAGVFEVVSGGRYQFAIVIPKEEDKANRIFALSIYLTILYSVLLFLVTLVVPEDNGFKIGKALYFVPLHVLFFGIWSSFSNLSIRHKTFKDNAVAKVLQSFFYVLTSIGLGLTNFTLYGLVVGKITGFLSSWVYLFKRSNIKAAFVQWSSLKGVAKEYIDYPKYGIIPTFLNTISIQAIILVLAKFYGTDDLGHFGLTTLVLGAPMGLIGASFKDVFYQKIAYMINTDGAIDLSVKFFKKSALGLFAIGLPICAILYFFGPQLFSFVFGDTWERAGTFASILAFSFLVKLVASPLSSVFNAVNRLKIASIWQTFYFITTFITLGICAYYLKLDVETLFLVYVVHECILYGLYLVLQYKTLKGLKP</sequence>
<feature type="transmembrane region" description="Helical" evidence="6">
    <location>
        <begin position="235"/>
        <end position="255"/>
    </location>
</feature>
<dbReference type="PANTHER" id="PTHR30250:SF28">
    <property type="entry name" value="POLYSACCHARIDE BIOSYNTHESIS PROTEIN"/>
    <property type="match status" value="1"/>
</dbReference>
<dbReference type="EMBL" id="VATY01000001">
    <property type="protein sequence ID" value="TMM58952.1"/>
    <property type="molecule type" value="Genomic_DNA"/>
</dbReference>
<evidence type="ECO:0000256" key="6">
    <source>
        <dbReference type="SAM" id="Phobius"/>
    </source>
</evidence>
<keyword evidence="3 6" id="KW-0812">Transmembrane</keyword>
<comment type="subcellular location">
    <subcellularLocation>
        <location evidence="1">Cell membrane</location>
        <topology evidence="1">Multi-pass membrane protein</topology>
    </subcellularLocation>
</comment>
<feature type="transmembrane region" description="Helical" evidence="6">
    <location>
        <begin position="208"/>
        <end position="229"/>
    </location>
</feature>
<dbReference type="AlphaFoldDB" id="A0A5S3PXJ0"/>
<comment type="caution">
    <text evidence="7">The sequence shown here is derived from an EMBL/GenBank/DDBJ whole genome shotgun (WGS) entry which is preliminary data.</text>
</comment>
<evidence type="ECO:0008006" key="9">
    <source>
        <dbReference type="Google" id="ProtNLM"/>
    </source>
</evidence>
<feature type="transmembrane region" description="Helical" evidence="6">
    <location>
        <begin position="71"/>
        <end position="92"/>
    </location>
</feature>
<feature type="transmembrane region" description="Helical" evidence="6">
    <location>
        <begin position="34"/>
        <end position="50"/>
    </location>
</feature>
<protein>
    <recommendedName>
        <fullName evidence="9">Membrane protein involved in the export of O-antigen and teichoic acid</fullName>
    </recommendedName>
</protein>
<dbReference type="Proteomes" id="UP000310314">
    <property type="component" value="Unassembled WGS sequence"/>
</dbReference>
<evidence type="ECO:0000313" key="7">
    <source>
        <dbReference type="EMBL" id="TMM58952.1"/>
    </source>
</evidence>
<feature type="transmembrane region" description="Helical" evidence="6">
    <location>
        <begin position="284"/>
        <end position="301"/>
    </location>
</feature>
<keyword evidence="2" id="KW-1003">Cell membrane</keyword>
<dbReference type="RefSeq" id="WP_138656885.1">
    <property type="nucleotide sequence ID" value="NZ_VATY01000001.1"/>
</dbReference>
<evidence type="ECO:0000256" key="2">
    <source>
        <dbReference type="ARBA" id="ARBA00022475"/>
    </source>
</evidence>
<dbReference type="PANTHER" id="PTHR30250">
    <property type="entry name" value="PST FAMILY PREDICTED COLANIC ACID TRANSPORTER"/>
    <property type="match status" value="1"/>
</dbReference>
<keyword evidence="8" id="KW-1185">Reference proteome</keyword>
<gene>
    <name evidence="7" type="ORF">FEE95_05835</name>
</gene>
<evidence type="ECO:0000256" key="3">
    <source>
        <dbReference type="ARBA" id="ARBA00022692"/>
    </source>
</evidence>
<organism evidence="7 8">
    <name type="scientific">Maribacter algarum</name>
    <name type="common">ex Zhang et al. 2020</name>
    <dbReference type="NCBI Taxonomy" id="2578118"/>
    <lineage>
        <taxon>Bacteria</taxon>
        <taxon>Pseudomonadati</taxon>
        <taxon>Bacteroidota</taxon>
        <taxon>Flavobacteriia</taxon>
        <taxon>Flavobacteriales</taxon>
        <taxon>Flavobacteriaceae</taxon>
        <taxon>Maribacter</taxon>
    </lineage>
</organism>
<feature type="transmembrane region" description="Helical" evidence="6">
    <location>
        <begin position="378"/>
        <end position="397"/>
    </location>
</feature>
<evidence type="ECO:0000256" key="5">
    <source>
        <dbReference type="ARBA" id="ARBA00023136"/>
    </source>
</evidence>
<keyword evidence="4 6" id="KW-1133">Transmembrane helix</keyword>
<evidence type="ECO:0000313" key="8">
    <source>
        <dbReference type="Proteomes" id="UP000310314"/>
    </source>
</evidence>
<dbReference type="GO" id="GO:0005886">
    <property type="term" value="C:plasma membrane"/>
    <property type="evidence" value="ECO:0007669"/>
    <property type="project" value="UniProtKB-SubCell"/>
</dbReference>
<dbReference type="OrthoDB" id="109075at2"/>
<feature type="transmembrane region" description="Helical" evidence="6">
    <location>
        <begin position="136"/>
        <end position="154"/>
    </location>
</feature>
<evidence type="ECO:0000256" key="4">
    <source>
        <dbReference type="ARBA" id="ARBA00022989"/>
    </source>
</evidence>
<accession>A0A5S3PXJ0</accession>
<dbReference type="Pfam" id="PF13440">
    <property type="entry name" value="Polysacc_synt_3"/>
    <property type="match status" value="1"/>
</dbReference>
<feature type="transmembrane region" description="Helical" evidence="6">
    <location>
        <begin position="356"/>
        <end position="372"/>
    </location>
</feature>
<reference evidence="7 8" key="1">
    <citation type="submission" date="2019-05" db="EMBL/GenBank/DDBJ databases">
        <authorList>
            <person name="Zhang J.-Y."/>
            <person name="Feg X."/>
            <person name="Du Z.-J."/>
        </authorList>
    </citation>
    <scope>NUCLEOTIDE SEQUENCE [LARGE SCALE GENOMIC DNA]</scope>
    <source>
        <strain evidence="7 8">RZ26</strain>
    </source>
</reference>
<evidence type="ECO:0000256" key="1">
    <source>
        <dbReference type="ARBA" id="ARBA00004651"/>
    </source>
</evidence>
<dbReference type="InterPro" id="IPR050833">
    <property type="entry name" value="Poly_Biosynth_Transport"/>
</dbReference>
<keyword evidence="5 6" id="KW-0472">Membrane</keyword>
<proteinExistence type="predicted"/>